<sequence length="93" mass="10318">MGDAGAFANPRNRVSPPEKGSFPLDHMGVCKGMRDKWISCMKTNAWDSGKCRSESAAYLRCRIANNLMSPEEVSKLGFNDAEWDQAGVIYSEK</sequence>
<accession>A0A0R3VSB3</accession>
<evidence type="ECO:0000256" key="5">
    <source>
        <dbReference type="ARBA" id="ARBA00039385"/>
    </source>
</evidence>
<comment type="subcellular location">
    <subcellularLocation>
        <location evidence="1">Cytoplasm</location>
    </subcellularLocation>
</comment>
<dbReference type="WBParaSite" id="TASK_0000003201-mRNA-1">
    <property type="protein sequence ID" value="TASK_0000003201-mRNA-1"/>
    <property type="gene ID" value="TASK_0000003201"/>
</dbReference>
<dbReference type="AlphaFoldDB" id="A0A0R3VSB3"/>
<dbReference type="GO" id="GO:0033617">
    <property type="term" value="P:mitochondrial respiratory chain complex IV assembly"/>
    <property type="evidence" value="ECO:0007669"/>
    <property type="project" value="TreeGrafter"/>
</dbReference>
<feature type="region of interest" description="Disordered" evidence="6">
    <location>
        <begin position="1"/>
        <end position="21"/>
    </location>
</feature>
<dbReference type="OrthoDB" id="268594at2759"/>
<dbReference type="InterPro" id="IPR051383">
    <property type="entry name" value="COX19"/>
</dbReference>
<organism evidence="9">
    <name type="scientific">Taenia asiatica</name>
    <name type="common">Asian tapeworm</name>
    <dbReference type="NCBI Taxonomy" id="60517"/>
    <lineage>
        <taxon>Eukaryota</taxon>
        <taxon>Metazoa</taxon>
        <taxon>Spiralia</taxon>
        <taxon>Lophotrochozoa</taxon>
        <taxon>Platyhelminthes</taxon>
        <taxon>Cestoda</taxon>
        <taxon>Eucestoda</taxon>
        <taxon>Cyclophyllidea</taxon>
        <taxon>Taeniidae</taxon>
        <taxon>Taenia</taxon>
    </lineage>
</organism>
<dbReference type="PANTHER" id="PTHR21107:SF2">
    <property type="entry name" value="CYTOCHROME C OXIDASE ASSEMBLY PROTEIN COX19"/>
    <property type="match status" value="1"/>
</dbReference>
<dbReference type="EMBL" id="UYRS01000003">
    <property type="protein sequence ID" value="VDK20093.1"/>
    <property type="molecule type" value="Genomic_DNA"/>
</dbReference>
<dbReference type="InterPro" id="IPR009069">
    <property type="entry name" value="Cys_alpha_HP_mot_SF"/>
</dbReference>
<evidence type="ECO:0000256" key="1">
    <source>
        <dbReference type="ARBA" id="ARBA00004496"/>
    </source>
</evidence>
<protein>
    <recommendedName>
        <fullName evidence="5">Cytochrome c oxidase assembly protein COX19</fullName>
    </recommendedName>
</protein>
<dbReference type="Proteomes" id="UP000282613">
    <property type="component" value="Unassembled WGS sequence"/>
</dbReference>
<proteinExistence type="inferred from homology"/>
<evidence type="ECO:0000256" key="4">
    <source>
        <dbReference type="ARBA" id="ARBA00038223"/>
    </source>
</evidence>
<evidence type="ECO:0000256" key="6">
    <source>
        <dbReference type="SAM" id="MobiDB-lite"/>
    </source>
</evidence>
<reference evidence="9" key="1">
    <citation type="submission" date="2017-02" db="UniProtKB">
        <authorList>
            <consortium name="WormBaseParasite"/>
        </authorList>
    </citation>
    <scope>IDENTIFICATION</scope>
</reference>
<keyword evidence="2" id="KW-0963">Cytoplasm</keyword>
<evidence type="ECO:0000313" key="9">
    <source>
        <dbReference type="WBParaSite" id="TASK_0000003201-mRNA-1"/>
    </source>
</evidence>
<dbReference type="GO" id="GO:0005758">
    <property type="term" value="C:mitochondrial intermembrane space"/>
    <property type="evidence" value="ECO:0007669"/>
    <property type="project" value="TreeGrafter"/>
</dbReference>
<dbReference type="PANTHER" id="PTHR21107">
    <property type="entry name" value="CYTOCHROME C OXIDASE ASSEMBLY PROTEIN COX19"/>
    <property type="match status" value="1"/>
</dbReference>
<evidence type="ECO:0000256" key="3">
    <source>
        <dbReference type="ARBA" id="ARBA00023157"/>
    </source>
</evidence>
<keyword evidence="3" id="KW-1015">Disulfide bond</keyword>
<comment type="similarity">
    <text evidence="4">Belongs to the COX19 family.</text>
</comment>
<evidence type="ECO:0000313" key="8">
    <source>
        <dbReference type="Proteomes" id="UP000282613"/>
    </source>
</evidence>
<dbReference type="STRING" id="60517.A0A0R3VSB3"/>
<evidence type="ECO:0000256" key="2">
    <source>
        <dbReference type="ARBA" id="ARBA00022490"/>
    </source>
</evidence>
<keyword evidence="8" id="KW-1185">Reference proteome</keyword>
<dbReference type="SUPFAM" id="SSF47072">
    <property type="entry name" value="Cysteine alpha-hairpin motif"/>
    <property type="match status" value="1"/>
</dbReference>
<reference evidence="7 8" key="2">
    <citation type="submission" date="2018-11" db="EMBL/GenBank/DDBJ databases">
        <authorList>
            <consortium name="Pathogen Informatics"/>
        </authorList>
    </citation>
    <scope>NUCLEOTIDE SEQUENCE [LARGE SCALE GENOMIC DNA]</scope>
</reference>
<gene>
    <name evidence="7" type="ORF">TASK_LOCUS33</name>
</gene>
<evidence type="ECO:0000313" key="7">
    <source>
        <dbReference type="EMBL" id="VDK20093.1"/>
    </source>
</evidence>
<name>A0A0R3VSB3_TAEAS</name>